<evidence type="ECO:0000256" key="6">
    <source>
        <dbReference type="SAM" id="MobiDB-lite"/>
    </source>
</evidence>
<dbReference type="SMART" id="SM00907">
    <property type="entry name" value="GDNF"/>
    <property type="match status" value="2"/>
</dbReference>
<dbReference type="PANTHER" id="PTHR16840">
    <property type="entry name" value="GROWTH ARREST-SPECIFIC PROTEIN 1"/>
    <property type="match status" value="1"/>
</dbReference>
<dbReference type="Proteomes" id="UP000007648">
    <property type="component" value="Unassembled WGS sequence"/>
</dbReference>
<dbReference type="AlphaFoldDB" id="A0A7N4V784"/>
<evidence type="ECO:0000256" key="1">
    <source>
        <dbReference type="ARBA" id="ARBA00004236"/>
    </source>
</evidence>
<dbReference type="Ensembl" id="ENSSHAT00000042931.1">
    <property type="protein sequence ID" value="ENSSHAP00000044502.1"/>
    <property type="gene ID" value="ENSSHAG00000031326.1"/>
</dbReference>
<comment type="subcellular location">
    <subcellularLocation>
        <location evidence="1">Cell membrane</location>
    </subcellularLocation>
</comment>
<feature type="compositionally biased region" description="Acidic residues" evidence="6">
    <location>
        <begin position="218"/>
        <end position="229"/>
    </location>
</feature>
<dbReference type="GO" id="GO:0005886">
    <property type="term" value="C:plasma membrane"/>
    <property type="evidence" value="ECO:0007669"/>
    <property type="project" value="UniProtKB-SubCell"/>
</dbReference>
<keyword evidence="5" id="KW-0325">Glycoprotein</keyword>
<reference evidence="9" key="3">
    <citation type="submission" date="2025-09" db="UniProtKB">
        <authorList>
            <consortium name="Ensembl"/>
        </authorList>
    </citation>
    <scope>IDENTIFICATION</scope>
</reference>
<keyword evidence="2" id="KW-1003">Cell membrane</keyword>
<dbReference type="InterPro" id="IPR039596">
    <property type="entry name" value="GAS1"/>
</dbReference>
<keyword evidence="3 7" id="KW-0732">Signal</keyword>
<evidence type="ECO:0000313" key="9">
    <source>
        <dbReference type="Ensembl" id="ENSSHAP00000044502.1"/>
    </source>
</evidence>
<protein>
    <recommendedName>
        <fullName evidence="8">GDNF/GAS1 domain-containing protein</fullName>
    </recommendedName>
</protein>
<feature type="region of interest" description="Disordered" evidence="6">
    <location>
        <begin position="217"/>
        <end position="260"/>
    </location>
</feature>
<dbReference type="InterPro" id="IPR016017">
    <property type="entry name" value="GDNF/GAS1"/>
</dbReference>
<name>A0A7N4V784_SARHA</name>
<dbReference type="SUPFAM" id="SSF110035">
    <property type="entry name" value="GDNF receptor-like"/>
    <property type="match status" value="1"/>
</dbReference>
<dbReference type="InterPro" id="IPR037193">
    <property type="entry name" value="GDNF_alpha"/>
</dbReference>
<dbReference type="PANTHER" id="PTHR16840:SF8">
    <property type="entry name" value="GROWTH ARREST-SPECIFIC PROTEIN 1-LIKE"/>
    <property type="match status" value="1"/>
</dbReference>
<sequence length="284" mass="29503">MRPPPGRRDSGGWPVLPLPLLLLFLLSPSLLADVAGPAPGEPCWEALLRCQGEPACGSAYSQSQAACEPVLGGAGGCPSHCVGALLQLNGTERGPALERCECGADARCRRLKAALEPCLPRPARGGLGCTAARRRCQAEPACRDTLASYLARCGQLFNGRRCTAACRAAIGALLATAGGPLLERCVCDGAERPFCQVLKENMGRLCFGPAAAAAAAAEAEEDDYEDEEETSRPPPPPPHGPSQTLWGRSRAEPLRPGLGQEPGLSQGALALGLLGLVIWLLSGP</sequence>
<feature type="domain" description="GDNF/GAS1" evidence="8">
    <location>
        <begin position="129"/>
        <end position="206"/>
    </location>
</feature>
<dbReference type="GeneTree" id="ENSGT00390000001195"/>
<dbReference type="InParanoid" id="A0A7N4V784"/>
<proteinExistence type="predicted"/>
<evidence type="ECO:0000256" key="3">
    <source>
        <dbReference type="ARBA" id="ARBA00022729"/>
    </source>
</evidence>
<feature type="chain" id="PRO_5029456336" description="GDNF/GAS1 domain-containing protein" evidence="7">
    <location>
        <begin position="33"/>
        <end position="284"/>
    </location>
</feature>
<dbReference type="Pfam" id="PF02351">
    <property type="entry name" value="GDNF"/>
    <property type="match status" value="1"/>
</dbReference>
<evidence type="ECO:0000256" key="4">
    <source>
        <dbReference type="ARBA" id="ARBA00023136"/>
    </source>
</evidence>
<dbReference type="OrthoDB" id="5950623at2759"/>
<accession>A0A7N4V784</accession>
<feature type="signal peptide" evidence="7">
    <location>
        <begin position="1"/>
        <end position="32"/>
    </location>
</feature>
<organism evidence="9 10">
    <name type="scientific">Sarcophilus harrisii</name>
    <name type="common">Tasmanian devil</name>
    <name type="synonym">Sarcophilus laniarius</name>
    <dbReference type="NCBI Taxonomy" id="9305"/>
    <lineage>
        <taxon>Eukaryota</taxon>
        <taxon>Metazoa</taxon>
        <taxon>Chordata</taxon>
        <taxon>Craniata</taxon>
        <taxon>Vertebrata</taxon>
        <taxon>Euteleostomi</taxon>
        <taxon>Mammalia</taxon>
        <taxon>Metatheria</taxon>
        <taxon>Dasyuromorphia</taxon>
        <taxon>Dasyuridae</taxon>
        <taxon>Sarcophilus</taxon>
    </lineage>
</organism>
<gene>
    <name evidence="9" type="primary">LOC116421953</name>
</gene>
<evidence type="ECO:0000256" key="2">
    <source>
        <dbReference type="ARBA" id="ARBA00022475"/>
    </source>
</evidence>
<evidence type="ECO:0000259" key="8">
    <source>
        <dbReference type="SMART" id="SM00907"/>
    </source>
</evidence>
<evidence type="ECO:0000256" key="5">
    <source>
        <dbReference type="ARBA" id="ARBA00023180"/>
    </source>
</evidence>
<dbReference type="RefSeq" id="XP_031812468.1">
    <property type="nucleotide sequence ID" value="XM_031956608.1"/>
</dbReference>
<evidence type="ECO:0000256" key="7">
    <source>
        <dbReference type="SAM" id="SignalP"/>
    </source>
</evidence>
<feature type="domain" description="GDNF/GAS1" evidence="8">
    <location>
        <begin position="43"/>
        <end position="118"/>
    </location>
</feature>
<keyword evidence="10" id="KW-1185">Reference proteome</keyword>
<keyword evidence="4" id="KW-0472">Membrane</keyword>
<dbReference type="KEGG" id="shr:116421953"/>
<dbReference type="GeneID" id="116421953"/>
<reference evidence="9" key="2">
    <citation type="submission" date="2025-08" db="UniProtKB">
        <authorList>
            <consortium name="Ensembl"/>
        </authorList>
    </citation>
    <scope>IDENTIFICATION</scope>
</reference>
<evidence type="ECO:0000313" key="10">
    <source>
        <dbReference type="Proteomes" id="UP000007648"/>
    </source>
</evidence>
<reference evidence="9 10" key="1">
    <citation type="journal article" date="2011" name="Proc. Natl. Acad. Sci. U.S.A.">
        <title>Genetic diversity and population structure of the endangered marsupial Sarcophilus harrisii (Tasmanian devil).</title>
        <authorList>
            <person name="Miller W."/>
            <person name="Hayes V.M."/>
            <person name="Ratan A."/>
            <person name="Petersen D.C."/>
            <person name="Wittekindt N.E."/>
            <person name="Miller J."/>
            <person name="Walenz B."/>
            <person name="Knight J."/>
            <person name="Qi J."/>
            <person name="Zhao F."/>
            <person name="Wang Q."/>
            <person name="Bedoya-Reina O.C."/>
            <person name="Katiyar N."/>
            <person name="Tomsho L.P."/>
            <person name="Kasson L.M."/>
            <person name="Hardie R.A."/>
            <person name="Woodbridge P."/>
            <person name="Tindall E.A."/>
            <person name="Bertelsen M.F."/>
            <person name="Dixon D."/>
            <person name="Pyecroft S."/>
            <person name="Helgen K.M."/>
            <person name="Lesk A.M."/>
            <person name="Pringle T.H."/>
            <person name="Patterson N."/>
            <person name="Zhang Y."/>
            <person name="Kreiss A."/>
            <person name="Woods G.M."/>
            <person name="Jones M.E."/>
            <person name="Schuster S.C."/>
        </authorList>
    </citation>
    <scope>NUCLEOTIDE SEQUENCE [LARGE SCALE GENOMIC DNA]</scope>
</reference>
<dbReference type="GO" id="GO:0051726">
    <property type="term" value="P:regulation of cell cycle"/>
    <property type="evidence" value="ECO:0007669"/>
    <property type="project" value="InterPro"/>
</dbReference>